<evidence type="ECO:0000313" key="1">
    <source>
        <dbReference type="EMBL" id="AKG38597.1"/>
    </source>
</evidence>
<protein>
    <submittedName>
        <fullName evidence="1">Uncharacterized protein</fullName>
    </submittedName>
</protein>
<accession>A0A0F7FI48</accession>
<dbReference type="AlphaFoldDB" id="A0A0F7FI48"/>
<dbReference type="EMBL" id="CP009961">
    <property type="protein sequence ID" value="AKG38597.1"/>
    <property type="molecule type" value="Genomic_DNA"/>
</dbReference>
<reference evidence="1 2" key="1">
    <citation type="journal article" date="2015" name="Stand. Genomic Sci.">
        <title>Complete genome sequence of and proposal of Thermofilum uzonense sp. nov. a novel hyperthermophilic crenarchaeon and emended description of the genus Thermofilum.</title>
        <authorList>
            <person name="Toshchakov S.V."/>
            <person name="Korzhenkov A.A."/>
            <person name="Samarov N.I."/>
            <person name="Mazunin I.O."/>
            <person name="Mozhey O.I."/>
            <person name="Shmyr I.S."/>
            <person name="Derbikova K.S."/>
            <person name="Taranov E.A."/>
            <person name="Dominova I.N."/>
            <person name="Bonch-Osmolovskaya E.A."/>
            <person name="Patrushev M.V."/>
            <person name="Podosokorskaya O.A."/>
            <person name="Kublanov I.V."/>
        </authorList>
    </citation>
    <scope>NUCLEOTIDE SEQUENCE [LARGE SCALE GENOMIC DNA]</scope>
    <source>
        <strain evidence="1 2">1807-2</strain>
    </source>
</reference>
<dbReference type="PATRIC" id="fig|1550241.5.peg.831"/>
<organism evidence="1 2">
    <name type="scientific">Infirmifilum uzonense</name>
    <dbReference type="NCBI Taxonomy" id="1550241"/>
    <lineage>
        <taxon>Archaea</taxon>
        <taxon>Thermoproteota</taxon>
        <taxon>Thermoprotei</taxon>
        <taxon>Thermofilales</taxon>
        <taxon>Thermofilaceae</taxon>
        <taxon>Infirmifilum</taxon>
    </lineage>
</organism>
<dbReference type="Proteomes" id="UP000067434">
    <property type="component" value="Chromosome"/>
</dbReference>
<evidence type="ECO:0000313" key="2">
    <source>
        <dbReference type="Proteomes" id="UP000067434"/>
    </source>
</evidence>
<proteinExistence type="predicted"/>
<keyword evidence="2" id="KW-1185">Reference proteome</keyword>
<gene>
    <name evidence="1" type="ORF">MA03_03900</name>
</gene>
<sequence>MRDVEYSYGVIEFESHEEILGKVLGKDSDRLKRELEEEMNTVFTSFSLATGTLNYKGEVLDLAYMRLEREDGSSFEIEIYEKSARSFSNTSPEDHYEFAARLIKALNPDVSIRGPRLIGLA</sequence>
<dbReference type="STRING" id="1550241.MA03_03900"/>
<dbReference type="KEGG" id="thf:MA03_03900"/>
<name>A0A0F7FI48_9CREN</name>
<dbReference type="HOGENOM" id="CLU_2032980_0_0_2"/>